<evidence type="ECO:0000256" key="1">
    <source>
        <dbReference type="SAM" id="Phobius"/>
    </source>
</evidence>
<proteinExistence type="predicted"/>
<reference evidence="2 3" key="1">
    <citation type="submission" date="2024-09" db="EMBL/GenBank/DDBJ databases">
        <title>Chromosome-scale assembly of Riccia fluitans.</title>
        <authorList>
            <person name="Paukszto L."/>
            <person name="Sawicki J."/>
            <person name="Karawczyk K."/>
            <person name="Piernik-Szablinska J."/>
            <person name="Szczecinska M."/>
            <person name="Mazdziarz M."/>
        </authorList>
    </citation>
    <scope>NUCLEOTIDE SEQUENCE [LARGE SCALE GENOMIC DNA]</scope>
    <source>
        <strain evidence="2">Rf_01</strain>
        <tissue evidence="2">Aerial parts of the thallus</tissue>
    </source>
</reference>
<feature type="transmembrane region" description="Helical" evidence="1">
    <location>
        <begin position="12"/>
        <end position="32"/>
    </location>
</feature>
<name>A0ABD1YXE5_9MARC</name>
<sequence length="88" mass="10174">MSIFMFLGVAQFAVYWFHLLGLPQCSLVALTLRLQLIAKMAGSFSAYSVFLKITICVDYNWQVYEAFLQLDLTTLADEMYSHTRRQHS</sequence>
<keyword evidence="1" id="KW-0472">Membrane</keyword>
<comment type="caution">
    <text evidence="2">The sequence shown here is derived from an EMBL/GenBank/DDBJ whole genome shotgun (WGS) entry which is preliminary data.</text>
</comment>
<accession>A0ABD1YXE5</accession>
<evidence type="ECO:0000313" key="2">
    <source>
        <dbReference type="EMBL" id="KAL2635340.1"/>
    </source>
</evidence>
<evidence type="ECO:0000313" key="3">
    <source>
        <dbReference type="Proteomes" id="UP001605036"/>
    </source>
</evidence>
<keyword evidence="1" id="KW-1133">Transmembrane helix</keyword>
<organism evidence="2 3">
    <name type="scientific">Riccia fluitans</name>
    <dbReference type="NCBI Taxonomy" id="41844"/>
    <lineage>
        <taxon>Eukaryota</taxon>
        <taxon>Viridiplantae</taxon>
        <taxon>Streptophyta</taxon>
        <taxon>Embryophyta</taxon>
        <taxon>Marchantiophyta</taxon>
        <taxon>Marchantiopsida</taxon>
        <taxon>Marchantiidae</taxon>
        <taxon>Marchantiales</taxon>
        <taxon>Ricciaceae</taxon>
        <taxon>Riccia</taxon>
    </lineage>
</organism>
<dbReference type="EMBL" id="JBHFFA010000003">
    <property type="protein sequence ID" value="KAL2635340.1"/>
    <property type="molecule type" value="Genomic_DNA"/>
</dbReference>
<gene>
    <name evidence="2" type="ORF">R1flu_006819</name>
</gene>
<keyword evidence="1" id="KW-0812">Transmembrane</keyword>
<keyword evidence="3" id="KW-1185">Reference proteome</keyword>
<protein>
    <submittedName>
        <fullName evidence="2">Uncharacterized protein</fullName>
    </submittedName>
</protein>
<dbReference type="Proteomes" id="UP001605036">
    <property type="component" value="Unassembled WGS sequence"/>
</dbReference>
<dbReference type="AlphaFoldDB" id="A0ABD1YXE5"/>